<dbReference type="InterPro" id="IPR036328">
    <property type="entry name" value="MliC_sf"/>
</dbReference>
<keyword evidence="3" id="KW-0564">Palmitate</keyword>
<evidence type="ECO:0000256" key="1">
    <source>
        <dbReference type="ARBA" id="ARBA00022729"/>
    </source>
</evidence>
<reference evidence="8" key="1">
    <citation type="submission" date="2016-10" db="EMBL/GenBank/DDBJ databases">
        <authorList>
            <person name="Varghese N."/>
            <person name="Submissions S."/>
        </authorList>
    </citation>
    <scope>NUCLEOTIDE SEQUENCE [LARGE SCALE GENOMIC DNA]</scope>
    <source>
        <strain evidence="8">ATCC 23835</strain>
    </source>
</reference>
<dbReference type="AlphaFoldDB" id="A0A1H1T531"/>
<evidence type="ECO:0000256" key="5">
    <source>
        <dbReference type="SAM" id="SignalP"/>
    </source>
</evidence>
<evidence type="ECO:0000313" key="8">
    <source>
        <dbReference type="Proteomes" id="UP000199524"/>
    </source>
</evidence>
<evidence type="ECO:0000256" key="3">
    <source>
        <dbReference type="ARBA" id="ARBA00023139"/>
    </source>
</evidence>
<dbReference type="GeneID" id="300206926"/>
<evidence type="ECO:0000256" key="2">
    <source>
        <dbReference type="ARBA" id="ARBA00023136"/>
    </source>
</evidence>
<feature type="signal peptide" evidence="5">
    <location>
        <begin position="1"/>
        <end position="27"/>
    </location>
</feature>
<organism evidence="7 8">
    <name type="scientific">Pseudomonas asplenii</name>
    <dbReference type="NCBI Taxonomy" id="53407"/>
    <lineage>
        <taxon>Bacteria</taxon>
        <taxon>Pseudomonadati</taxon>
        <taxon>Pseudomonadota</taxon>
        <taxon>Gammaproteobacteria</taxon>
        <taxon>Pseudomonadales</taxon>
        <taxon>Pseudomonadaceae</taxon>
        <taxon>Pseudomonas</taxon>
    </lineage>
</organism>
<evidence type="ECO:0000259" key="6">
    <source>
        <dbReference type="Pfam" id="PF09864"/>
    </source>
</evidence>
<dbReference type="SUPFAM" id="SSF141488">
    <property type="entry name" value="YdhA-like"/>
    <property type="match status" value="1"/>
</dbReference>
<accession>A0A1H1T531</accession>
<dbReference type="EMBL" id="LT629777">
    <property type="protein sequence ID" value="SDS54769.1"/>
    <property type="molecule type" value="Genomic_DNA"/>
</dbReference>
<dbReference type="Pfam" id="PF09864">
    <property type="entry name" value="MliC"/>
    <property type="match status" value="1"/>
</dbReference>
<keyword evidence="1 5" id="KW-0732">Signal</keyword>
<dbReference type="RefSeq" id="WP_010444836.1">
    <property type="nucleotide sequence ID" value="NZ_CP162519.1"/>
</dbReference>
<gene>
    <name evidence="7" type="ORF">SAMN05216598_1929</name>
</gene>
<name>A0A1H1T531_9PSED</name>
<evidence type="ECO:0000256" key="4">
    <source>
        <dbReference type="ARBA" id="ARBA00023288"/>
    </source>
</evidence>
<dbReference type="Proteomes" id="UP000199524">
    <property type="component" value="Chromosome I"/>
</dbReference>
<feature type="domain" description="C-type lysozyme inhibitor" evidence="6">
    <location>
        <begin position="34"/>
        <end position="103"/>
    </location>
</feature>
<sequence>MKGFIALASLALLGGCAAFNLPSSTSAKDNWTRWVCDSQTEVFWRYADGSQQSVDVRIGGADQVYRLKPEVGAVDSGVLYSDNMLAFHKKGDEGLVYWVATNDLIGRACKAP</sequence>
<keyword evidence="2" id="KW-0472">Membrane</keyword>
<dbReference type="Gene3D" id="2.40.128.200">
    <property type="match status" value="1"/>
</dbReference>
<dbReference type="PROSITE" id="PS51257">
    <property type="entry name" value="PROKAR_LIPOPROTEIN"/>
    <property type="match status" value="1"/>
</dbReference>
<evidence type="ECO:0000313" key="7">
    <source>
        <dbReference type="EMBL" id="SDS54769.1"/>
    </source>
</evidence>
<proteinExistence type="predicted"/>
<keyword evidence="8" id="KW-1185">Reference proteome</keyword>
<dbReference type="InterPro" id="IPR018660">
    <property type="entry name" value="MliC"/>
</dbReference>
<protein>
    <submittedName>
        <fullName evidence="7">Membrane-bound lysozyme-inhibitor of c-type lysozyme</fullName>
    </submittedName>
</protein>
<keyword evidence="4" id="KW-0449">Lipoprotein</keyword>
<feature type="chain" id="PRO_5009260808" evidence="5">
    <location>
        <begin position="28"/>
        <end position="112"/>
    </location>
</feature>